<organism evidence="3 4">
    <name type="scientific">Microbacterium resistens</name>
    <dbReference type="NCBI Taxonomy" id="156977"/>
    <lineage>
        <taxon>Bacteria</taxon>
        <taxon>Bacillati</taxon>
        <taxon>Actinomycetota</taxon>
        <taxon>Actinomycetes</taxon>
        <taxon>Micrococcales</taxon>
        <taxon>Microbacteriaceae</taxon>
        <taxon>Microbacterium</taxon>
    </lineage>
</organism>
<evidence type="ECO:0000313" key="4">
    <source>
        <dbReference type="Proteomes" id="UP001199642"/>
    </source>
</evidence>
<dbReference type="CDD" id="cd23659">
    <property type="entry name" value="USP_At3g01520-like"/>
    <property type="match status" value="1"/>
</dbReference>
<dbReference type="PANTHER" id="PTHR46268">
    <property type="entry name" value="STRESS RESPONSE PROTEIN NHAX"/>
    <property type="match status" value="1"/>
</dbReference>
<comment type="similarity">
    <text evidence="1">Belongs to the universal stress protein A family.</text>
</comment>
<evidence type="ECO:0000256" key="1">
    <source>
        <dbReference type="ARBA" id="ARBA00008791"/>
    </source>
</evidence>
<name>A0ABY3RTM0_9MICO</name>
<feature type="domain" description="UspA" evidence="2">
    <location>
        <begin position="4"/>
        <end position="147"/>
    </location>
</feature>
<dbReference type="EMBL" id="CP082781">
    <property type="protein sequence ID" value="UGS27231.1"/>
    <property type="molecule type" value="Genomic_DNA"/>
</dbReference>
<dbReference type="InterPro" id="IPR006016">
    <property type="entry name" value="UspA"/>
</dbReference>
<accession>A0ABY3RTM0</accession>
<keyword evidence="4" id="KW-1185">Reference proteome</keyword>
<evidence type="ECO:0000259" key="2">
    <source>
        <dbReference type="Pfam" id="PF00582"/>
    </source>
</evidence>
<dbReference type="RefSeq" id="WP_219086769.1">
    <property type="nucleotide sequence ID" value="NZ_CP082781.1"/>
</dbReference>
<dbReference type="PANTHER" id="PTHR46268:SF15">
    <property type="entry name" value="UNIVERSAL STRESS PROTEIN HP_0031"/>
    <property type="match status" value="1"/>
</dbReference>
<proteinExistence type="inferred from homology"/>
<evidence type="ECO:0000313" key="3">
    <source>
        <dbReference type="EMBL" id="UGS27231.1"/>
    </source>
</evidence>
<reference evidence="3 4" key="1">
    <citation type="submission" date="2023-01" db="EMBL/GenBank/DDBJ databases">
        <title>Characterization of estradiol degrading bacteria Microbacterium sp. MZT7 and reveal degrading genes through genome analysis.</title>
        <authorList>
            <person name="Hao P."/>
            <person name="Gao Y."/>
        </authorList>
    </citation>
    <scope>NUCLEOTIDE SEQUENCE [LARGE SCALE GENOMIC DNA]</scope>
    <source>
        <strain evidence="3 4">MZT7</strain>
    </source>
</reference>
<dbReference type="Pfam" id="PF00582">
    <property type="entry name" value="Usp"/>
    <property type="match status" value="1"/>
</dbReference>
<sequence>MSTQKLLIAFDGSPNAQSAIDAAADLFPGSEAIVFYARQPVEAFAAHLQGHPLIEELKGLDAAALDSSEQVAAEGARRARDRGLDATPMVASSLSTASEAIIDAAEEHDATLIVLGSRGLRGVTATLLGSTSTNVLHHATRPTLVIPSDAVAAARRESRRA</sequence>
<gene>
    <name evidence="3" type="ORF">K8F61_03200</name>
</gene>
<protein>
    <submittedName>
        <fullName evidence="3">Universal stress protein</fullName>
    </submittedName>
</protein>
<dbReference type="Proteomes" id="UP001199642">
    <property type="component" value="Chromosome"/>
</dbReference>